<dbReference type="SUPFAM" id="SSF48613">
    <property type="entry name" value="Heme oxygenase-like"/>
    <property type="match status" value="1"/>
</dbReference>
<dbReference type="InterPro" id="IPR016084">
    <property type="entry name" value="Haem_Oase-like_multi-hlx"/>
</dbReference>
<dbReference type="EMBL" id="JQGJ01000011">
    <property type="protein sequence ID" value="KHK63413.1"/>
    <property type="molecule type" value="Genomic_DNA"/>
</dbReference>
<dbReference type="InterPro" id="IPR016053">
    <property type="entry name" value="Haem_Oase-like"/>
</dbReference>
<dbReference type="OrthoDB" id="114943at2"/>
<accession>A0A0B1Z281</accession>
<proteinExistence type="predicted"/>
<name>A0A0B1Z281_9PSED</name>
<evidence type="ECO:0000313" key="2">
    <source>
        <dbReference type="Proteomes" id="UP000030949"/>
    </source>
</evidence>
<dbReference type="Proteomes" id="UP000030949">
    <property type="component" value="Unassembled WGS sequence"/>
</dbReference>
<organism evidence="1 2">
    <name type="scientific">Pseudomonas frederiksbergensis</name>
    <dbReference type="NCBI Taxonomy" id="104087"/>
    <lineage>
        <taxon>Bacteria</taxon>
        <taxon>Pseudomonadati</taxon>
        <taxon>Pseudomonadota</taxon>
        <taxon>Gammaproteobacteria</taxon>
        <taxon>Pseudomonadales</taxon>
        <taxon>Pseudomonadaceae</taxon>
        <taxon>Pseudomonas</taxon>
    </lineage>
</organism>
<sequence length="202" mass="22462">MSAPSAPPSSLIQALRTETAELHVALEKRLPFFSEQLDVDLYRRLIAAYHGFYQPLERQFQVLALAPTGLDQSLRIKLPVLRMDLMALGLDETAIEALPACQRLPQIDSPAAALGVSYVLEGATLGGQILRRRVAEQLGLDASSGAAFLDVYGELTGRRWKDFLQYLGDRNLGDEQMLEATRAARATFICFERWLDSQEVLL</sequence>
<dbReference type="Gene3D" id="1.20.910.10">
    <property type="entry name" value="Heme oxygenase-like"/>
    <property type="match status" value="1"/>
</dbReference>
<reference evidence="2" key="1">
    <citation type="submission" date="2015-03" db="EMBL/GenBank/DDBJ databases">
        <title>Pseudomonas frederiksbergensis hydrocarbon degrader.</title>
        <authorList>
            <person name="Brown L.M."/>
            <person name="Ruiz O.N."/>
            <person name="Mueller S."/>
            <person name="Gunasekera T.S."/>
        </authorList>
    </citation>
    <scope>NUCLEOTIDE SEQUENCE [LARGE SCALE GENOMIC DNA]</scope>
    <source>
        <strain evidence="2">SI8</strain>
    </source>
</reference>
<dbReference type="AlphaFoldDB" id="A0A0B1Z281"/>
<dbReference type="Pfam" id="PF01126">
    <property type="entry name" value="Heme_oxygenase"/>
    <property type="match status" value="1"/>
</dbReference>
<dbReference type="RefSeq" id="WP_039592690.1">
    <property type="nucleotide sequence ID" value="NZ_JQGJ02000011.1"/>
</dbReference>
<dbReference type="GO" id="GO:0004392">
    <property type="term" value="F:heme oxygenase (decyclizing) activity"/>
    <property type="evidence" value="ECO:0007669"/>
    <property type="project" value="InterPro"/>
</dbReference>
<comment type="caution">
    <text evidence="1">The sequence shown here is derived from an EMBL/GenBank/DDBJ whole genome shotgun (WGS) entry which is preliminary data.</text>
</comment>
<gene>
    <name evidence="1" type="ORF">JZ00_18255</name>
</gene>
<protein>
    <submittedName>
        <fullName evidence="1">Heme oxygenase</fullName>
    </submittedName>
</protein>
<evidence type="ECO:0000313" key="1">
    <source>
        <dbReference type="EMBL" id="KHK63413.1"/>
    </source>
</evidence>
<dbReference type="GO" id="GO:0006788">
    <property type="term" value="P:heme oxidation"/>
    <property type="evidence" value="ECO:0007669"/>
    <property type="project" value="InterPro"/>
</dbReference>
<dbReference type="CDD" id="cd19166">
    <property type="entry name" value="HemeO-bac"/>
    <property type="match status" value="1"/>
</dbReference>